<comment type="similarity">
    <text evidence="1">Belongs to the glycosyltransferase 25 family.</text>
</comment>
<dbReference type="PANTHER" id="PTHR10730:SF53">
    <property type="entry name" value="GLYCOSYLTRANSFERASE 25 FAMILY MEMBER"/>
    <property type="match status" value="1"/>
</dbReference>
<dbReference type="InterPro" id="IPR050757">
    <property type="entry name" value="Collagen_mod_GT25"/>
</dbReference>
<name>A0A7R8ZNL2_9CRUS</name>
<keyword evidence="2" id="KW-0328">Glycosyltransferase</keyword>
<dbReference type="GO" id="GO:0050211">
    <property type="term" value="F:procollagen galactosyltransferase activity"/>
    <property type="evidence" value="ECO:0007669"/>
    <property type="project" value="TreeGrafter"/>
</dbReference>
<dbReference type="EMBL" id="OB660688">
    <property type="protein sequence ID" value="CAD7225911.1"/>
    <property type="molecule type" value="Genomic_DNA"/>
</dbReference>
<evidence type="ECO:0000256" key="3">
    <source>
        <dbReference type="ARBA" id="ARBA00022679"/>
    </source>
</evidence>
<dbReference type="Gene3D" id="3.90.550.10">
    <property type="entry name" value="Spore Coat Polysaccharide Biosynthesis Protein SpsA, Chain A"/>
    <property type="match status" value="2"/>
</dbReference>
<feature type="domain" description="Glycosyl transferase family 25" evidence="4">
    <location>
        <begin position="969"/>
        <end position="1146"/>
    </location>
</feature>
<dbReference type="CDD" id="cd06532">
    <property type="entry name" value="Glyco_transf_25"/>
    <property type="match status" value="1"/>
</dbReference>
<organism evidence="5">
    <name type="scientific">Cyprideis torosa</name>
    <dbReference type="NCBI Taxonomy" id="163714"/>
    <lineage>
        <taxon>Eukaryota</taxon>
        <taxon>Metazoa</taxon>
        <taxon>Ecdysozoa</taxon>
        <taxon>Arthropoda</taxon>
        <taxon>Crustacea</taxon>
        <taxon>Oligostraca</taxon>
        <taxon>Ostracoda</taxon>
        <taxon>Podocopa</taxon>
        <taxon>Podocopida</taxon>
        <taxon>Cytherocopina</taxon>
        <taxon>Cytheroidea</taxon>
        <taxon>Cytherideidae</taxon>
        <taxon>Cyprideis</taxon>
    </lineage>
</organism>
<keyword evidence="3" id="KW-0808">Transferase</keyword>
<evidence type="ECO:0000259" key="4">
    <source>
        <dbReference type="Pfam" id="PF01755"/>
    </source>
</evidence>
<accession>A0A7R8ZNL2</accession>
<dbReference type="SUPFAM" id="SSF53448">
    <property type="entry name" value="Nucleotide-diphospho-sugar transferases"/>
    <property type="match status" value="2"/>
</dbReference>
<feature type="domain" description="Glycosyl transferase family 25" evidence="4">
    <location>
        <begin position="347"/>
        <end position="493"/>
    </location>
</feature>
<dbReference type="OrthoDB" id="47375at2759"/>
<dbReference type="Pfam" id="PF01755">
    <property type="entry name" value="Glyco_transf_25"/>
    <property type="match status" value="2"/>
</dbReference>
<protein>
    <recommendedName>
        <fullName evidence="4">Glycosyl transferase family 25 domain-containing protein</fullName>
    </recommendedName>
</protein>
<sequence>MEPRWQAILWCVFVICPSNSADVSVSNRSVSPNPDLPVVLVAIQIRNKADILPYFWTLFARLDYPKENLVLVIRADHCHDDSVELTLKWLAEYNDQYLETSFKFQESPVAYPREESSHAWVTERHQVLSLLREEALITARKRKADYFWQLDADVLLANSGTLKALIAAKKPIIAPLLSGPFGFINFELSRKEADEEETQIEEIRSRSRPGVFKVYAVFQCFLLDLKTQKQERLSFLQKRAGRDAPEDSGMIFGRSAWLAGIEVYITNKDLYASVPPSLTEDEDEDDIHDLTLSAVSYATSISGQFPLNKRLFAGNELEVDEDLLGVSEVIVITNKTKSGLYDVILAHGWKSKVVQAVEEEMLNHVDLEQVNAAALDRGQPMSKKDIARLLSHLQAWSKVVEKKDWKNWKTLILEDNVAFQPYAKNILRQSLAELSAHRVKYDILLLGREPFTKNEKEFPLFHGMPSTVSLVGYSRNICGYIVTVNGAIKLLAAEILEGMIPLDEYLSFMMGVHPDVRLSEYFTRGQFHGFSTRPLILKHLDPERNGIQNIYDVYPEFDGGIQNIYDVYPEFDENGEEFQLEVEIADEEIKEESFGHDEEGNSVPAVPGYLATSMQFTSSYKEIREDIEPALDFERMESEFFEVKELVLNQEEIEELGQKNLNVFEANHEDAESPTVLLAIQIRNKAHSLPYFLSLLSQVDYPKDHITLLIRSDHNQDRSVEILDKWLQKHRRYYKDVDAAYRTLPIFYTNETMFSPWVNVRNSTMILLREEALQTARDLKVDYLWMLDADVMIGNHQVLWKLIKAKKGIIAPLIHSFDGYANFRHFVPMTCCSEAKRYEDIRNQEILGTFPVPVVDHCYLINMKMVGPRMLTFDKTKLKVVTDVPLQDMMNVFSLSAKVHNINIYIVNNDMFGYMPPPLDVGETIEDDEERVMSAAIHAGAFHWEYPFEQDIFDGYEQLIDWDNLGIEEVFVINLERRSEKKSFMEKAVPQSVGWFPEFISAFDGMNLDAKELEKMGMELPSATELSLRGEIGCFLSHFKTWERIVAEDLSLSIILEDDAIFEPFAKPLIRKAFHDLSDRNLQWDILYLGRKMSLRNEQEESVFDGTIIRTVVYSEWLVGYVISKQGAQKLINAYNPNVFVPVDEYVQIIGNSSSYADALYDQFGTYRGGRPPIRPLFWPYLQAFLRYPP</sequence>
<gene>
    <name evidence="5" type="ORF">CTOB1V02_LOCUS3839</name>
</gene>
<proteinExistence type="inferred from homology"/>
<dbReference type="InterPro" id="IPR002654">
    <property type="entry name" value="Glyco_trans_25"/>
</dbReference>
<evidence type="ECO:0000256" key="2">
    <source>
        <dbReference type="ARBA" id="ARBA00022676"/>
    </source>
</evidence>
<dbReference type="AlphaFoldDB" id="A0A7R8ZNL2"/>
<reference evidence="5" key="1">
    <citation type="submission" date="2020-11" db="EMBL/GenBank/DDBJ databases">
        <authorList>
            <person name="Tran Van P."/>
        </authorList>
    </citation>
    <scope>NUCLEOTIDE SEQUENCE</scope>
</reference>
<evidence type="ECO:0000313" key="5">
    <source>
        <dbReference type="EMBL" id="CAD7225911.1"/>
    </source>
</evidence>
<dbReference type="InterPro" id="IPR029044">
    <property type="entry name" value="Nucleotide-diphossugar_trans"/>
</dbReference>
<dbReference type="PANTHER" id="PTHR10730">
    <property type="entry name" value="PROCOLLAGEN-LYSINE,2-OXOGLUTARATE 5-DIOXYGENASE/GLYCOSYLTRANSFERASE 25 FAMILY MEMBER"/>
    <property type="match status" value="1"/>
</dbReference>
<evidence type="ECO:0000256" key="1">
    <source>
        <dbReference type="ARBA" id="ARBA00006721"/>
    </source>
</evidence>
<dbReference type="Pfam" id="PF03452">
    <property type="entry name" value="Anp1"/>
    <property type="match status" value="1"/>
</dbReference>